<dbReference type="PROSITE" id="PS50923">
    <property type="entry name" value="SUSHI"/>
    <property type="match status" value="1"/>
</dbReference>
<dbReference type="Proteomes" id="UP001497472">
    <property type="component" value="Unassembled WGS sequence"/>
</dbReference>
<evidence type="ECO:0000256" key="2">
    <source>
        <dbReference type="PROSITE-ProRule" id="PRU00302"/>
    </source>
</evidence>
<organism evidence="5 6">
    <name type="scientific">Leptosia nina</name>
    <dbReference type="NCBI Taxonomy" id="320188"/>
    <lineage>
        <taxon>Eukaryota</taxon>
        <taxon>Metazoa</taxon>
        <taxon>Ecdysozoa</taxon>
        <taxon>Arthropoda</taxon>
        <taxon>Hexapoda</taxon>
        <taxon>Insecta</taxon>
        <taxon>Pterygota</taxon>
        <taxon>Neoptera</taxon>
        <taxon>Endopterygota</taxon>
        <taxon>Lepidoptera</taxon>
        <taxon>Glossata</taxon>
        <taxon>Ditrysia</taxon>
        <taxon>Papilionoidea</taxon>
        <taxon>Pieridae</taxon>
        <taxon>Pierinae</taxon>
        <taxon>Leptosia</taxon>
    </lineage>
</organism>
<dbReference type="InterPro" id="IPR035976">
    <property type="entry name" value="Sushi/SCR/CCP_sf"/>
</dbReference>
<feature type="chain" id="PRO_5043326162" description="Sushi domain-containing protein" evidence="3">
    <location>
        <begin position="22"/>
        <end position="361"/>
    </location>
</feature>
<evidence type="ECO:0000259" key="4">
    <source>
        <dbReference type="PROSITE" id="PS50923"/>
    </source>
</evidence>
<dbReference type="Pfam" id="PF00084">
    <property type="entry name" value="Sushi"/>
    <property type="match status" value="1"/>
</dbReference>
<reference evidence="5 6" key="1">
    <citation type="submission" date="2023-11" db="EMBL/GenBank/DDBJ databases">
        <authorList>
            <person name="Okamura Y."/>
        </authorList>
    </citation>
    <scope>NUCLEOTIDE SEQUENCE [LARGE SCALE GENOMIC DNA]</scope>
</reference>
<evidence type="ECO:0000313" key="6">
    <source>
        <dbReference type="Proteomes" id="UP001497472"/>
    </source>
</evidence>
<keyword evidence="2" id="KW-0768">Sushi</keyword>
<feature type="signal peptide" evidence="3">
    <location>
        <begin position="1"/>
        <end position="21"/>
    </location>
</feature>
<keyword evidence="1" id="KW-1015">Disulfide bond</keyword>
<evidence type="ECO:0000313" key="5">
    <source>
        <dbReference type="EMBL" id="CAK1544667.1"/>
    </source>
</evidence>
<sequence>MYFTCSVLTVLSLGCIIPSEAYLDLNRVQKIATDLSPIENRILRNNRRSILKHNYASRDNIHKHSHYAPLVGVRHSDDSTLLNSRLALQEANKPREDPKLFYQSDAYLAEMKDKNVNEVASVYPGQEVVRFENQINRPGRPREMIKSLALDSDDASLCVRCPQEKTLIGKAGLDKVFFEKPRLVSCTGRRAPERVRFEHLHGPKFGSLLREGQHIILGHIVQKNKVLRLCKMQINVILQSCLVPKELQVHCNNKNNLCNFTCRDPMVELKGSRALACKDSLTWNGDLPTCKDRHWCKPQQPPEHGKISCKGGTDERRGLLEGSRCRVRCAYGWRASPTAVAICRHGKWNNELKCQSRHKIR</sequence>
<dbReference type="AlphaFoldDB" id="A0AAV1J5A3"/>
<comment type="caution">
    <text evidence="2">Lacks conserved residue(s) required for the propagation of feature annotation.</text>
</comment>
<dbReference type="InterPro" id="IPR000436">
    <property type="entry name" value="Sushi_SCR_CCP_dom"/>
</dbReference>
<dbReference type="EMBL" id="CAVLEF010000005">
    <property type="protein sequence ID" value="CAK1544667.1"/>
    <property type="molecule type" value="Genomic_DNA"/>
</dbReference>
<feature type="domain" description="Sushi" evidence="4">
    <location>
        <begin position="239"/>
        <end position="292"/>
    </location>
</feature>
<dbReference type="CDD" id="cd00033">
    <property type="entry name" value="CCP"/>
    <property type="match status" value="1"/>
</dbReference>
<keyword evidence="6" id="KW-1185">Reference proteome</keyword>
<keyword evidence="3" id="KW-0732">Signal</keyword>
<evidence type="ECO:0000256" key="3">
    <source>
        <dbReference type="SAM" id="SignalP"/>
    </source>
</evidence>
<evidence type="ECO:0000256" key="1">
    <source>
        <dbReference type="ARBA" id="ARBA00023157"/>
    </source>
</evidence>
<gene>
    <name evidence="5" type="ORF">LNINA_LOCUS4390</name>
</gene>
<name>A0AAV1J5A3_9NEOP</name>
<proteinExistence type="predicted"/>
<protein>
    <recommendedName>
        <fullName evidence="4">Sushi domain-containing protein</fullName>
    </recommendedName>
</protein>
<comment type="caution">
    <text evidence="5">The sequence shown here is derived from an EMBL/GenBank/DDBJ whole genome shotgun (WGS) entry which is preliminary data.</text>
</comment>
<accession>A0AAV1J5A3</accession>
<dbReference type="SUPFAM" id="SSF57535">
    <property type="entry name" value="Complement control module/SCR domain"/>
    <property type="match status" value="2"/>
</dbReference>
<dbReference type="Gene3D" id="2.10.70.10">
    <property type="entry name" value="Complement Module, domain 1"/>
    <property type="match status" value="2"/>
</dbReference>
<dbReference type="SMART" id="SM00032">
    <property type="entry name" value="CCP"/>
    <property type="match status" value="2"/>
</dbReference>